<proteinExistence type="predicted"/>
<protein>
    <recommendedName>
        <fullName evidence="1">DUF3846 domain-containing protein</fullName>
    </recommendedName>
</protein>
<dbReference type="RefSeq" id="WP_020907305.1">
    <property type="nucleotide sequence ID" value="NC_012490.1"/>
</dbReference>
<dbReference type="AlphaFoldDB" id="C0ZXU6"/>
<reference evidence="2 3" key="2">
    <citation type="journal article" date="2006" name="Environ. Microbiol.">
        <title>Sequence analysis of three plasmids harboured in Rhodococcus erythropolis strain PR4.</title>
        <authorList>
            <person name="Sekine M."/>
            <person name="Tanikawa S."/>
            <person name="Omata S."/>
            <person name="Saito M."/>
            <person name="Fujisawa T."/>
            <person name="Tsukatani N."/>
            <person name="Tajima T."/>
            <person name="Sekigawa T."/>
            <person name="Kosugi H."/>
            <person name="Matsuo Y."/>
            <person name="Nishiko R."/>
            <person name="Imamura K."/>
            <person name="Ito M."/>
            <person name="Narita H."/>
            <person name="Tago S."/>
            <person name="Fujita N."/>
            <person name="Harayama S."/>
        </authorList>
    </citation>
    <scope>NUCLEOTIDE SEQUENCE [LARGE SCALE GENOMIC DNA]</scope>
    <source>
        <strain evidence="3">PR4 / NBRC 100887</strain>
    </source>
</reference>
<sequence length="165" mass="18527">MKKIRCIVIPADLEVEVDTLEFFEGDLSAMQGLVGGLVQAVDLEQQKATLWFNESGKIEHLPKNQRATMELWSSDSRWRFQDFVAGNAFITGLADEDGASTSVPQELVDLMLSTAKYRAEVTTLNDEDSWSGNNLVFDNYWDASHSVLELASRWQLVKEVRIVAA</sequence>
<evidence type="ECO:0000259" key="1">
    <source>
        <dbReference type="Pfam" id="PF12957"/>
    </source>
</evidence>
<organism evidence="2 3">
    <name type="scientific">Rhodococcus erythropolis (strain PR4 / NBRC 100887)</name>
    <dbReference type="NCBI Taxonomy" id="234621"/>
    <lineage>
        <taxon>Bacteria</taxon>
        <taxon>Bacillati</taxon>
        <taxon>Actinomycetota</taxon>
        <taxon>Actinomycetes</taxon>
        <taxon>Mycobacteriales</taxon>
        <taxon>Nocardiaceae</taxon>
        <taxon>Rhodococcus</taxon>
        <taxon>Rhodococcus erythropolis group</taxon>
    </lineage>
</organism>
<dbReference type="InterPro" id="IPR024559">
    <property type="entry name" value="DUF3846"/>
</dbReference>
<gene>
    <name evidence="2" type="ordered locus">RER_24730</name>
</gene>
<dbReference type="HOGENOM" id="CLU_1600308_0_0_11"/>
<dbReference type="eggNOG" id="ENOG50321EX">
    <property type="taxonomic scope" value="Bacteria"/>
</dbReference>
<accession>C0ZXU6</accession>
<dbReference type="Pfam" id="PF12957">
    <property type="entry name" value="DUF3846"/>
    <property type="match status" value="1"/>
</dbReference>
<dbReference type="KEGG" id="rer:RER_24730"/>
<evidence type="ECO:0000313" key="3">
    <source>
        <dbReference type="Proteomes" id="UP000002204"/>
    </source>
</evidence>
<reference evidence="3" key="1">
    <citation type="submission" date="2005-03" db="EMBL/GenBank/DDBJ databases">
        <title>Comparison of the complete genome sequences of Rhodococcus erythropolis PR4 and Rhodococcus opacus B4.</title>
        <authorList>
            <person name="Takarada H."/>
            <person name="Sekine M."/>
            <person name="Hosoyama A."/>
            <person name="Yamada R."/>
            <person name="Fujisawa T."/>
            <person name="Omata S."/>
            <person name="Shimizu A."/>
            <person name="Tsukatani N."/>
            <person name="Tanikawa S."/>
            <person name="Fujita N."/>
            <person name="Harayama S."/>
        </authorList>
    </citation>
    <scope>NUCLEOTIDE SEQUENCE [LARGE SCALE GENOMIC DNA]</scope>
    <source>
        <strain evidence="3">PR4 / NBRC 100887</strain>
    </source>
</reference>
<dbReference type="Proteomes" id="UP000002204">
    <property type="component" value="Chromosome"/>
</dbReference>
<feature type="domain" description="DUF3846" evidence="1">
    <location>
        <begin position="5"/>
        <end position="110"/>
    </location>
</feature>
<dbReference type="EMBL" id="AP008957">
    <property type="protein sequence ID" value="BAH33181.1"/>
    <property type="molecule type" value="Genomic_DNA"/>
</dbReference>
<dbReference type="PATRIC" id="fig|234621.6.peg.2976"/>
<name>C0ZXU6_RHOE4</name>
<evidence type="ECO:0000313" key="2">
    <source>
        <dbReference type="EMBL" id="BAH33181.1"/>
    </source>
</evidence>